<dbReference type="GO" id="GO:0005524">
    <property type="term" value="F:ATP binding"/>
    <property type="evidence" value="ECO:0007669"/>
    <property type="project" value="UniProtKB-UniRule"/>
</dbReference>
<feature type="region of interest" description="Disordered" evidence="11">
    <location>
        <begin position="942"/>
        <end position="962"/>
    </location>
</feature>
<dbReference type="SUPFAM" id="SSF56112">
    <property type="entry name" value="Protein kinase-like (PK-like)"/>
    <property type="match status" value="2"/>
</dbReference>
<dbReference type="GO" id="GO:0007165">
    <property type="term" value="P:signal transduction"/>
    <property type="evidence" value="ECO:0007669"/>
    <property type="project" value="UniProtKB-ARBA"/>
</dbReference>
<feature type="region of interest" description="Disordered" evidence="11">
    <location>
        <begin position="2140"/>
        <end position="2163"/>
    </location>
</feature>
<dbReference type="PANTHER" id="PTHR11042:SF136">
    <property type="entry name" value="EIF-2-ALPHA KINASE GCN2"/>
    <property type="match status" value="1"/>
</dbReference>
<feature type="region of interest" description="Disordered" evidence="11">
    <location>
        <begin position="1057"/>
        <end position="1076"/>
    </location>
</feature>
<comment type="similarity">
    <text evidence="7">Belongs to the protein kinase superfamily. Ser/Thr protein kinase family. GCN2 subfamily.</text>
</comment>
<dbReference type="STRING" id="133383.A0A1R0GRY4"/>
<dbReference type="PROSITE" id="PS50011">
    <property type="entry name" value="PROTEIN_KINASE_DOM"/>
    <property type="match status" value="2"/>
</dbReference>
<dbReference type="SMART" id="SM00220">
    <property type="entry name" value="S_TKc"/>
    <property type="match status" value="1"/>
</dbReference>
<dbReference type="GO" id="GO:0005829">
    <property type="term" value="C:cytosol"/>
    <property type="evidence" value="ECO:0007669"/>
    <property type="project" value="TreeGrafter"/>
</dbReference>
<dbReference type="CDD" id="cd23823">
    <property type="entry name" value="RWD_GCN2"/>
    <property type="match status" value="1"/>
</dbReference>
<dbReference type="InterPro" id="IPR000719">
    <property type="entry name" value="Prot_kinase_dom"/>
</dbReference>
<gene>
    <name evidence="14" type="ORF">AYI68_g6263</name>
</gene>
<dbReference type="InterPro" id="IPR008271">
    <property type="entry name" value="Ser/Thr_kinase_AS"/>
</dbReference>
<name>A0A1R0GRY4_9FUNG</name>
<dbReference type="GO" id="GO:0005634">
    <property type="term" value="C:nucleus"/>
    <property type="evidence" value="ECO:0007669"/>
    <property type="project" value="TreeGrafter"/>
</dbReference>
<keyword evidence="2" id="KW-0723">Serine/threonine-protein kinase</keyword>
<feature type="compositionally biased region" description="Polar residues" evidence="11">
    <location>
        <begin position="150"/>
        <end position="160"/>
    </location>
</feature>
<feature type="region of interest" description="Disordered" evidence="11">
    <location>
        <begin position="150"/>
        <end position="172"/>
    </location>
</feature>
<feature type="compositionally biased region" description="Polar residues" evidence="11">
    <location>
        <begin position="1824"/>
        <end position="1841"/>
    </location>
</feature>
<dbReference type="Pfam" id="PF00069">
    <property type="entry name" value="Pkinase"/>
    <property type="match status" value="4"/>
</dbReference>
<reference evidence="14 15" key="1">
    <citation type="journal article" date="2016" name="Mol. Biol. Evol.">
        <title>Genome-Wide Survey of Gut Fungi (Harpellales) Reveals the First Horizontally Transferred Ubiquitin Gene from a Mosquito Host.</title>
        <authorList>
            <person name="Wang Y."/>
            <person name="White M.M."/>
            <person name="Kvist S."/>
            <person name="Moncalvo J.M."/>
        </authorList>
    </citation>
    <scope>NUCLEOTIDE SEQUENCE [LARGE SCALE GENOMIC DNA]</scope>
    <source>
        <strain evidence="14 15">ALG-7-W6</strain>
    </source>
</reference>
<feature type="domain" description="Protein kinase" evidence="12">
    <location>
        <begin position="269"/>
        <end position="632"/>
    </location>
</feature>
<feature type="domain" description="Protein kinase" evidence="12">
    <location>
        <begin position="755"/>
        <end position="1395"/>
    </location>
</feature>
<dbReference type="InterPro" id="IPR045864">
    <property type="entry name" value="aa-tRNA-synth_II/BPL/LPL"/>
</dbReference>
<evidence type="ECO:0000256" key="5">
    <source>
        <dbReference type="ARBA" id="ARBA00022777"/>
    </source>
</evidence>
<dbReference type="SMART" id="SM00591">
    <property type="entry name" value="RWD"/>
    <property type="match status" value="1"/>
</dbReference>
<dbReference type="Gene3D" id="3.40.50.800">
    <property type="entry name" value="Anticodon-binding domain"/>
    <property type="match status" value="1"/>
</dbReference>
<feature type="region of interest" description="Disordered" evidence="11">
    <location>
        <begin position="1891"/>
        <end position="1910"/>
    </location>
</feature>
<comment type="catalytic activity">
    <reaction evidence="8">
        <text>L-threonyl-[protein] + ATP = O-phospho-L-threonyl-[protein] + ADP + H(+)</text>
        <dbReference type="Rhea" id="RHEA:46608"/>
        <dbReference type="Rhea" id="RHEA-COMP:11060"/>
        <dbReference type="Rhea" id="RHEA-COMP:11605"/>
        <dbReference type="ChEBI" id="CHEBI:15378"/>
        <dbReference type="ChEBI" id="CHEBI:30013"/>
        <dbReference type="ChEBI" id="CHEBI:30616"/>
        <dbReference type="ChEBI" id="CHEBI:61977"/>
        <dbReference type="ChEBI" id="CHEBI:456216"/>
        <dbReference type="EC" id="2.7.11.1"/>
    </reaction>
</comment>
<dbReference type="Proteomes" id="UP000187455">
    <property type="component" value="Unassembled WGS sequence"/>
</dbReference>
<evidence type="ECO:0000256" key="11">
    <source>
        <dbReference type="SAM" id="MobiDB-lite"/>
    </source>
</evidence>
<dbReference type="PANTHER" id="PTHR11042">
    <property type="entry name" value="EUKARYOTIC TRANSLATION INITIATION FACTOR 2-ALPHA KINASE EIF2-ALPHA KINASE -RELATED"/>
    <property type="match status" value="1"/>
</dbReference>
<dbReference type="PROSITE" id="PS00108">
    <property type="entry name" value="PROTEIN_KINASE_ST"/>
    <property type="match status" value="1"/>
</dbReference>
<dbReference type="InterPro" id="IPR017441">
    <property type="entry name" value="Protein_kinase_ATP_BS"/>
</dbReference>
<evidence type="ECO:0000256" key="10">
    <source>
        <dbReference type="PROSITE-ProRule" id="PRU10141"/>
    </source>
</evidence>
<evidence type="ECO:0000256" key="6">
    <source>
        <dbReference type="ARBA" id="ARBA00022840"/>
    </source>
</evidence>
<evidence type="ECO:0000256" key="9">
    <source>
        <dbReference type="ARBA" id="ARBA00048679"/>
    </source>
</evidence>
<dbReference type="SUPFAM" id="SSF54495">
    <property type="entry name" value="UBC-like"/>
    <property type="match status" value="1"/>
</dbReference>
<feature type="binding site" evidence="10">
    <location>
        <position position="785"/>
    </location>
    <ligand>
        <name>ATP</name>
        <dbReference type="ChEBI" id="CHEBI:30616"/>
    </ligand>
</feature>
<dbReference type="PROSITE" id="PS50908">
    <property type="entry name" value="RWD"/>
    <property type="match status" value="1"/>
</dbReference>
<dbReference type="PROSITE" id="PS00107">
    <property type="entry name" value="PROTEIN_KINASE_ATP"/>
    <property type="match status" value="1"/>
</dbReference>
<feature type="domain" description="RWD" evidence="13">
    <location>
        <begin position="15"/>
        <end position="128"/>
    </location>
</feature>
<dbReference type="FunFam" id="3.10.110.10:FF:000050">
    <property type="entry name" value="eIF-2-alpha kinase GCN2"/>
    <property type="match status" value="1"/>
</dbReference>
<proteinExistence type="inferred from homology"/>
<keyword evidence="15" id="KW-1185">Reference proteome</keyword>
<keyword evidence="3" id="KW-0808">Transferase</keyword>
<dbReference type="InterPro" id="IPR016135">
    <property type="entry name" value="UBQ-conjugating_enzyme/RWD"/>
</dbReference>
<evidence type="ECO:0000256" key="1">
    <source>
        <dbReference type="ARBA" id="ARBA00012513"/>
    </source>
</evidence>
<keyword evidence="5 14" id="KW-0418">Kinase</keyword>
<feature type="compositionally biased region" description="Basic and acidic residues" evidence="11">
    <location>
        <begin position="2345"/>
        <end position="2361"/>
    </location>
</feature>
<dbReference type="Pfam" id="PF05773">
    <property type="entry name" value="RWD"/>
    <property type="match status" value="1"/>
</dbReference>
<dbReference type="Gene3D" id="1.10.510.10">
    <property type="entry name" value="Transferase(Phosphotransferase) domain 1"/>
    <property type="match status" value="3"/>
</dbReference>
<dbReference type="InterPro" id="IPR036621">
    <property type="entry name" value="Anticodon-bd_dom_sf"/>
</dbReference>
<dbReference type="GO" id="GO:1990625">
    <property type="term" value="P:negative regulation of cytoplasmic translational initiation in response to stress"/>
    <property type="evidence" value="ECO:0007669"/>
    <property type="project" value="TreeGrafter"/>
</dbReference>
<evidence type="ECO:0000313" key="14">
    <source>
        <dbReference type="EMBL" id="OLY79661.1"/>
    </source>
</evidence>
<feature type="compositionally biased region" description="Polar residues" evidence="11">
    <location>
        <begin position="1057"/>
        <end position="1071"/>
    </location>
</feature>
<keyword evidence="4 10" id="KW-0547">Nucleotide-binding</keyword>
<dbReference type="InterPro" id="IPR006575">
    <property type="entry name" value="RWD_dom"/>
</dbReference>
<sequence>MDSLTKSNLDEIQKNEYQALKAIFMEDFRDYKAPNAWKVDSITPEFIITVHPLYQNLHKYVFVELHVRFGQMYPLKKPKIEFMKSIGFSKEQQVFALEHINEVLIPQLLKNEMIYDIVSWLQEYITTNNVSEQSSAPSFYDSMIKRRENTGISGQNPNSLDSHKDNNTNPNDLNFQKINLIQSSEILEKPYHVNHFEEPDSQSDFLTKVQSELHKKKKFIIKNKNIKEYESSLKKNIEEIAYRCADQFSVLRVNKLLDSIRQKGTYSELVLKDSLAKSHFSKIWSAKLMENCKINGFIDPIDFTVHEIEIDGKYYETESGIRELANLYVDIKKQESLKSEYVAPIIACVIEPIATEPKKKVDVLLSYIKLRSDQSKIECDDLVDFQNDYAVGGKMYDALTHHHPNSFNQEERKSMNNEVCWRIFLVSKPLCYPYASSLTDAMIFSGTFEFERIWNYSRDLLLGLSDIHSLNITHRSIHIDSILLKREGVSDIPTICITNCGYRERLFSLHRIAKVNSGWSEDLIDWIRVSPEVVDRPDMLSRWENDIYCMGVVFMQLLFGQNYLKNIPIGSEASDSHILDTLKNFAVENFNLKNNSSESKKKAIYSTVIIKMLSPEISERPSAKDLLSKFFLPDLQSIFYDLSKLNIFIPQKNLKNKYESSYLSLKDGINCSSNLIKGNQDHSSSLSKLPNNILSNNDMIKPAPSSMNQISRHNRLKIDNDLNFDKMNGSIHKKFNRRKDSINVSNSNSRYLADFEEIAFLGKGGFGSVVKSRNRIDGRLYAIKKVPLDSRDTEGNRKIFREVTTLSRLHHPNVVRYYTTWLEDVPYTKSLNFDDSEDSESSCNLSFKSGYSENIEFKSHSRSIKKNKYILDWENDGDAEKNRKSFHGSNAQKYILKKEIVSKFSSDSSSSSYLKSEDEAEDDFIEFGSENSFNSIEIKESFNQNQNSSSDSDQLSGGSFPSDESDRGFFAGNLLDLRFKNPPSIDKSSSPFPPLTLKFGTAANRAPRLSSSNISSHKILNEFTQSNTNPLLFKDLNNLKKNNRKNIPPQKIIKANNEGSKSDLSCNSNGSEPGVKGMKFSMKIREKSKKAMKSEGFSSEKSFGSSSDLFNKNVCVRTKKIAGDNNPGNLRKISQNLRIRDKMLYIQMEYCENKTLGDLINEGIDEKTGWRLFRQMLEGLAHIHSRGMIHRDLKPVNIFISANGEAKIGDFGLATSSFASINGLNRATSLNNINQFPTNSGTISLLTDSLNSGEIKPITNKADFQFSKDVGMYGNLITGIHPVLDKSYEYTMTTDIGTSAYVAPEVLANRGSSNARYNNKVDMYSLGIIFFEMCYPLMTGMERAMVILGLRKPEIEIPKNFPFEKSNQLKIIKMLLNHNVRERPSSIEMLESDLLPPKMEDEYLYEMVRTISNPSLPYFDILMSTLLQRLPDIHVDATFDYKSSSRTEQLDAVFLDRIRDSMTRVFRKHAFIEFVTPTMAPKLGLNEFSMPPAVFIDNKGNAVQLPYDLTIPFARYVARNKLTEIKRYCFDRIYRENPIGGQPQFGNAISFDIVSNAEVHAVATGEILLVVNEILRDLPAFYGSSLKLMLNHTDILDSILAYSGIFLISKNPSNKKNSKFKTSELTESNETSEFDSIFVSQDQLRLICLQLKSIGLEKPGAIRRRLQNLRLSGSHHGIPNVVLDRLEPFLSIFGSVSQVQNRVLPIIESSRKNYKRPAYKPLNDNSLKKPLERIKEAFVQLRQIELAKDVYGIDMEIIVSPLFAYHRTYYEGAYFFEILLELPHLANIGTSNTPNVVSQSPVSTENYNRSLKTKVINSPEVKNHPTSKNNSKIQSSGPASVSPIVSHSRGPMIIAAGGKYDALIKRFKFLVSDDIISDKLNLAESEFISTHEKNNSEKETPRISELKTEQDVNDPCIGQVELRDINAKKVLSGVLGNQDNVTAIGMSIALDGIVEEMAKYQNMVVLKSKTSFDGSLISTPQSSRKIDIQAKKNKPNFGYNNHNYYQDSGKLLSNEQANLDYSQSVSTFGLWTRKRCDIVVASFNKKHLMLNQRIKLAKLFWDHNLRCDFLFNDDPAMNLRTLTQICRDQGMNWIVVVELPKNVNPELHNSEKLKPFEPTANNLKGLQSGQKVSTEFRKKKNISKKESINKSSISSSDPKNYNKISNTEEERALEQLESCVFSVINTLAGSEEYVAFDDLCMYLHYDINIQYKHDLDVHFDAQKAIEASSDICKVKEKPSNHHTSFFRDETRVPVPFNPPFEQCEICTNNLINHKLKYSFCSKAMDNYYSLICENKAVEVLLEKGIPIKTQPKLAKKQENFTSHQNILFDKNKNEKNDSGSGSDPDSDKKTSYIDIVTDKSSRFSKNNSKFSKKSRRKNKKS</sequence>
<evidence type="ECO:0000256" key="8">
    <source>
        <dbReference type="ARBA" id="ARBA00047899"/>
    </source>
</evidence>
<comment type="catalytic activity">
    <reaction evidence="9">
        <text>L-seryl-[protein] + ATP = O-phospho-L-seryl-[protein] + ADP + H(+)</text>
        <dbReference type="Rhea" id="RHEA:17989"/>
        <dbReference type="Rhea" id="RHEA-COMP:9863"/>
        <dbReference type="Rhea" id="RHEA-COMP:11604"/>
        <dbReference type="ChEBI" id="CHEBI:15378"/>
        <dbReference type="ChEBI" id="CHEBI:29999"/>
        <dbReference type="ChEBI" id="CHEBI:30616"/>
        <dbReference type="ChEBI" id="CHEBI:83421"/>
        <dbReference type="ChEBI" id="CHEBI:456216"/>
        <dbReference type="EC" id="2.7.11.1"/>
    </reaction>
</comment>
<keyword evidence="6 10" id="KW-0067">ATP-binding</keyword>
<feature type="compositionally biased region" description="Basic residues" evidence="11">
    <location>
        <begin position="2370"/>
        <end position="2381"/>
    </location>
</feature>
<dbReference type="GO" id="GO:0009893">
    <property type="term" value="P:positive regulation of metabolic process"/>
    <property type="evidence" value="ECO:0007669"/>
    <property type="project" value="UniProtKB-ARBA"/>
</dbReference>
<dbReference type="InterPro" id="IPR024435">
    <property type="entry name" value="HisRS-related_dom"/>
</dbReference>
<dbReference type="SUPFAM" id="SSF55681">
    <property type="entry name" value="Class II aaRS and biotin synthetases"/>
    <property type="match status" value="1"/>
</dbReference>
<dbReference type="EC" id="2.7.11.1" evidence="1"/>
<dbReference type="EMBL" id="LSSL01004201">
    <property type="protein sequence ID" value="OLY79661.1"/>
    <property type="molecule type" value="Genomic_DNA"/>
</dbReference>
<dbReference type="Pfam" id="PF12745">
    <property type="entry name" value="HGTP_anticodon2"/>
    <property type="match status" value="1"/>
</dbReference>
<accession>A0A1R0GRY4</accession>
<evidence type="ECO:0000313" key="15">
    <source>
        <dbReference type="Proteomes" id="UP000187455"/>
    </source>
</evidence>
<dbReference type="GO" id="GO:0004694">
    <property type="term" value="F:eukaryotic translation initiation factor 2alpha kinase activity"/>
    <property type="evidence" value="ECO:0007669"/>
    <property type="project" value="UniProtKB-ARBA"/>
</dbReference>
<organism evidence="14 15">
    <name type="scientific">Smittium mucronatum</name>
    <dbReference type="NCBI Taxonomy" id="133383"/>
    <lineage>
        <taxon>Eukaryota</taxon>
        <taxon>Fungi</taxon>
        <taxon>Fungi incertae sedis</taxon>
        <taxon>Zoopagomycota</taxon>
        <taxon>Kickxellomycotina</taxon>
        <taxon>Harpellomycetes</taxon>
        <taxon>Harpellales</taxon>
        <taxon>Legeriomycetaceae</taxon>
        <taxon>Smittium</taxon>
    </lineage>
</organism>
<comment type="caution">
    <text evidence="14">The sequence shown here is derived from an EMBL/GenBank/DDBJ whole genome shotgun (WGS) entry which is preliminary data.</text>
</comment>
<evidence type="ECO:0000256" key="2">
    <source>
        <dbReference type="ARBA" id="ARBA00022527"/>
    </source>
</evidence>
<protein>
    <recommendedName>
        <fullName evidence="1">non-specific serine/threonine protein kinase</fullName>
        <ecNumber evidence="1">2.7.11.1</ecNumber>
    </recommendedName>
</protein>
<evidence type="ECO:0000256" key="4">
    <source>
        <dbReference type="ARBA" id="ARBA00022741"/>
    </source>
</evidence>
<evidence type="ECO:0000256" key="7">
    <source>
        <dbReference type="ARBA" id="ARBA00037982"/>
    </source>
</evidence>
<dbReference type="Gene3D" id="3.10.110.10">
    <property type="entry name" value="Ubiquitin Conjugating Enzyme"/>
    <property type="match status" value="1"/>
</dbReference>
<dbReference type="OrthoDB" id="341578at2759"/>
<feature type="region of interest" description="Disordered" evidence="11">
    <location>
        <begin position="2325"/>
        <end position="2381"/>
    </location>
</feature>
<evidence type="ECO:0000259" key="12">
    <source>
        <dbReference type="PROSITE" id="PS50011"/>
    </source>
</evidence>
<feature type="region of interest" description="Disordered" evidence="11">
    <location>
        <begin position="1819"/>
        <end position="1841"/>
    </location>
</feature>
<dbReference type="InterPro" id="IPR050339">
    <property type="entry name" value="CC_SR_Kinase"/>
</dbReference>
<dbReference type="Gene3D" id="3.30.200.20">
    <property type="entry name" value="Phosphorylase Kinase, domain 1"/>
    <property type="match status" value="1"/>
</dbReference>
<feature type="compositionally biased region" description="Low complexity" evidence="11">
    <location>
        <begin position="942"/>
        <end position="960"/>
    </location>
</feature>
<dbReference type="InterPro" id="IPR011009">
    <property type="entry name" value="Kinase-like_dom_sf"/>
</dbReference>
<dbReference type="Gene3D" id="3.30.930.10">
    <property type="entry name" value="Bira Bifunctional Protein, Domain 2"/>
    <property type="match status" value="1"/>
</dbReference>
<feature type="compositionally biased region" description="Low complexity" evidence="11">
    <location>
        <begin position="2149"/>
        <end position="2159"/>
    </location>
</feature>
<evidence type="ECO:0000259" key="13">
    <source>
        <dbReference type="PROSITE" id="PS50908"/>
    </source>
</evidence>
<evidence type="ECO:0000256" key="3">
    <source>
        <dbReference type="ARBA" id="ARBA00022679"/>
    </source>
</evidence>